<dbReference type="Proteomes" id="UP000188320">
    <property type="component" value="Unassembled WGS sequence"/>
</dbReference>
<evidence type="ECO:0000256" key="1">
    <source>
        <dbReference type="ARBA" id="ARBA00023002"/>
    </source>
</evidence>
<dbReference type="GO" id="GO:0070403">
    <property type="term" value="F:NAD+ binding"/>
    <property type="evidence" value="ECO:0007669"/>
    <property type="project" value="TreeGrafter"/>
</dbReference>
<protein>
    <submittedName>
        <fullName evidence="3">Prephenate dehydrogenase [NADP(+)]</fullName>
    </submittedName>
</protein>
<sequence length="109" mass="11988">MALIKAPNINNVIKQYGKSKKVGAIVGGQTSVKSPEVEAFYEHLPADVNIVTMHSLHGPTADTTGQTLAVIRCRSTEEKYQQAVKILECLESEMLFISPEEHDKFTANT</sequence>
<dbReference type="AlphaFoldDB" id="A0A1R1PSG8"/>
<dbReference type="Gene3D" id="3.40.50.720">
    <property type="entry name" value="NAD(P)-binding Rossmann-like Domain"/>
    <property type="match status" value="1"/>
</dbReference>
<dbReference type="PROSITE" id="PS51176">
    <property type="entry name" value="PDH_ADH"/>
    <property type="match status" value="1"/>
</dbReference>
<gene>
    <name evidence="3" type="ORF">AX774_g2567</name>
</gene>
<dbReference type="GO" id="GO:0006571">
    <property type="term" value="P:tyrosine biosynthetic process"/>
    <property type="evidence" value="ECO:0007669"/>
    <property type="project" value="InterPro"/>
</dbReference>
<evidence type="ECO:0000259" key="2">
    <source>
        <dbReference type="PROSITE" id="PS51176"/>
    </source>
</evidence>
<dbReference type="PANTHER" id="PTHR21363">
    <property type="entry name" value="PREPHENATE DEHYDROGENASE"/>
    <property type="match status" value="1"/>
</dbReference>
<dbReference type="InterPro" id="IPR050812">
    <property type="entry name" value="Preph/Arog_dehydrog"/>
</dbReference>
<dbReference type="InterPro" id="IPR036291">
    <property type="entry name" value="NAD(P)-bd_dom_sf"/>
</dbReference>
<dbReference type="PANTHER" id="PTHR21363:SF0">
    <property type="entry name" value="PREPHENATE DEHYDROGENASE [NADP(+)]"/>
    <property type="match status" value="1"/>
</dbReference>
<reference evidence="4" key="1">
    <citation type="submission" date="2017-01" db="EMBL/GenBank/DDBJ databases">
        <authorList>
            <person name="Wang Y."/>
            <person name="White M."/>
            <person name="Kvist S."/>
            <person name="Moncalvo J.-M."/>
        </authorList>
    </citation>
    <scope>NUCLEOTIDE SEQUENCE [LARGE SCALE GENOMIC DNA]</scope>
    <source>
        <strain evidence="4">COL-18-3</strain>
    </source>
</reference>
<evidence type="ECO:0000313" key="4">
    <source>
        <dbReference type="Proteomes" id="UP000188320"/>
    </source>
</evidence>
<dbReference type="OrthoDB" id="5399569at2759"/>
<dbReference type="GO" id="GO:0004665">
    <property type="term" value="F:prephenate dehydrogenase (NADP+) activity"/>
    <property type="evidence" value="ECO:0007669"/>
    <property type="project" value="InterPro"/>
</dbReference>
<keyword evidence="1" id="KW-0560">Oxidoreductase</keyword>
<dbReference type="InterPro" id="IPR003099">
    <property type="entry name" value="Prephen_DH"/>
</dbReference>
<accession>A0A1R1PSG8</accession>
<comment type="caution">
    <text evidence="3">The sequence shown here is derived from an EMBL/GenBank/DDBJ whole genome shotgun (WGS) entry which is preliminary data.</text>
</comment>
<organism evidence="3 4">
    <name type="scientific">Zancudomyces culisetae</name>
    <name type="common">Gut fungus</name>
    <name type="synonym">Smittium culisetae</name>
    <dbReference type="NCBI Taxonomy" id="1213189"/>
    <lineage>
        <taxon>Eukaryota</taxon>
        <taxon>Fungi</taxon>
        <taxon>Fungi incertae sedis</taxon>
        <taxon>Zoopagomycota</taxon>
        <taxon>Kickxellomycotina</taxon>
        <taxon>Harpellomycetes</taxon>
        <taxon>Harpellales</taxon>
        <taxon>Legeriomycetaceae</taxon>
        <taxon>Zancudomyces</taxon>
    </lineage>
</organism>
<dbReference type="GO" id="GO:0008977">
    <property type="term" value="F:prephenate dehydrogenase (NAD+) activity"/>
    <property type="evidence" value="ECO:0007669"/>
    <property type="project" value="InterPro"/>
</dbReference>
<keyword evidence="4" id="KW-1185">Reference proteome</keyword>
<feature type="domain" description="Prephenate/arogenate dehydrogenase" evidence="2">
    <location>
        <begin position="1"/>
        <end position="109"/>
    </location>
</feature>
<name>A0A1R1PSG8_ZANCU</name>
<dbReference type="SUPFAM" id="SSF51735">
    <property type="entry name" value="NAD(P)-binding Rossmann-fold domains"/>
    <property type="match status" value="1"/>
</dbReference>
<proteinExistence type="predicted"/>
<evidence type="ECO:0000313" key="3">
    <source>
        <dbReference type="EMBL" id="OMH83917.1"/>
    </source>
</evidence>
<dbReference type="EMBL" id="LSSK01000288">
    <property type="protein sequence ID" value="OMH83917.1"/>
    <property type="molecule type" value="Genomic_DNA"/>
</dbReference>